<keyword evidence="3 4" id="KW-0862">Zinc</keyword>
<feature type="zinc finger region" description="C3H1-type" evidence="4">
    <location>
        <begin position="964"/>
        <end position="992"/>
    </location>
</feature>
<dbReference type="CDD" id="cd09487">
    <property type="entry name" value="SAM_superfamily"/>
    <property type="match status" value="1"/>
</dbReference>
<feature type="compositionally biased region" description="Low complexity" evidence="5">
    <location>
        <begin position="1015"/>
        <end position="1050"/>
    </location>
</feature>
<gene>
    <name evidence="7" type="ORF">HK100_011117</name>
</gene>
<dbReference type="GO" id="GO:0008270">
    <property type="term" value="F:zinc ion binding"/>
    <property type="evidence" value="ECO:0007669"/>
    <property type="project" value="UniProtKB-KW"/>
</dbReference>
<dbReference type="PROSITE" id="PS50103">
    <property type="entry name" value="ZF_C3H1"/>
    <property type="match status" value="2"/>
</dbReference>
<feature type="compositionally biased region" description="Basic and acidic residues" evidence="5">
    <location>
        <begin position="850"/>
        <end position="861"/>
    </location>
</feature>
<feature type="region of interest" description="Disordered" evidence="5">
    <location>
        <begin position="995"/>
        <end position="1054"/>
    </location>
</feature>
<organism evidence="7 8">
    <name type="scientific">Physocladia obscura</name>
    <dbReference type="NCBI Taxonomy" id="109957"/>
    <lineage>
        <taxon>Eukaryota</taxon>
        <taxon>Fungi</taxon>
        <taxon>Fungi incertae sedis</taxon>
        <taxon>Chytridiomycota</taxon>
        <taxon>Chytridiomycota incertae sedis</taxon>
        <taxon>Chytridiomycetes</taxon>
        <taxon>Chytridiales</taxon>
        <taxon>Chytriomycetaceae</taxon>
        <taxon>Physocladia</taxon>
    </lineage>
</organism>
<comment type="caution">
    <text evidence="7">The sequence shown here is derived from an EMBL/GenBank/DDBJ whole genome shotgun (WGS) entry which is preliminary data.</text>
</comment>
<feature type="compositionally biased region" description="Acidic residues" evidence="5">
    <location>
        <begin position="51"/>
        <end position="75"/>
    </location>
</feature>
<evidence type="ECO:0000313" key="7">
    <source>
        <dbReference type="EMBL" id="KAJ3124792.1"/>
    </source>
</evidence>
<feature type="region of interest" description="Disordered" evidence="5">
    <location>
        <begin position="850"/>
        <end position="907"/>
    </location>
</feature>
<feature type="region of interest" description="Disordered" evidence="5">
    <location>
        <begin position="122"/>
        <end position="152"/>
    </location>
</feature>
<dbReference type="InterPro" id="IPR000571">
    <property type="entry name" value="Znf_CCCH"/>
</dbReference>
<accession>A0AAD5XH78</accession>
<feature type="zinc finger region" description="C3H1-type" evidence="4">
    <location>
        <begin position="1060"/>
        <end position="1088"/>
    </location>
</feature>
<evidence type="ECO:0000259" key="6">
    <source>
        <dbReference type="PROSITE" id="PS50103"/>
    </source>
</evidence>
<feature type="compositionally biased region" description="Acidic residues" evidence="5">
    <location>
        <begin position="92"/>
        <end position="102"/>
    </location>
</feature>
<dbReference type="SUPFAM" id="SSF90229">
    <property type="entry name" value="CCCH zinc finger"/>
    <property type="match status" value="1"/>
</dbReference>
<evidence type="ECO:0000256" key="5">
    <source>
        <dbReference type="SAM" id="MobiDB-lite"/>
    </source>
</evidence>
<dbReference type="EMBL" id="JADGJH010000650">
    <property type="protein sequence ID" value="KAJ3124792.1"/>
    <property type="molecule type" value="Genomic_DNA"/>
</dbReference>
<feature type="compositionally biased region" description="Low complexity" evidence="5">
    <location>
        <begin position="877"/>
        <end position="899"/>
    </location>
</feature>
<evidence type="ECO:0000256" key="4">
    <source>
        <dbReference type="PROSITE-ProRule" id="PRU00723"/>
    </source>
</evidence>
<keyword evidence="1 4" id="KW-0479">Metal-binding</keyword>
<feature type="domain" description="C3H1-type" evidence="6">
    <location>
        <begin position="964"/>
        <end position="992"/>
    </location>
</feature>
<evidence type="ECO:0000256" key="3">
    <source>
        <dbReference type="ARBA" id="ARBA00022833"/>
    </source>
</evidence>
<feature type="region of interest" description="Disordered" evidence="5">
    <location>
        <begin position="49"/>
        <end position="102"/>
    </location>
</feature>
<feature type="compositionally biased region" description="Acidic residues" evidence="5">
    <location>
        <begin position="125"/>
        <end position="143"/>
    </location>
</feature>
<keyword evidence="2 4" id="KW-0863">Zinc-finger</keyword>
<proteinExistence type="predicted"/>
<feature type="domain" description="C3H1-type" evidence="6">
    <location>
        <begin position="1060"/>
        <end position="1088"/>
    </location>
</feature>
<protein>
    <recommendedName>
        <fullName evidence="6">C3H1-type domain-containing protein</fullName>
    </recommendedName>
</protein>
<feature type="compositionally biased region" description="Polar residues" evidence="5">
    <location>
        <begin position="995"/>
        <end position="1008"/>
    </location>
</feature>
<reference evidence="7" key="1">
    <citation type="submission" date="2020-05" db="EMBL/GenBank/DDBJ databases">
        <title>Phylogenomic resolution of chytrid fungi.</title>
        <authorList>
            <person name="Stajich J.E."/>
            <person name="Amses K."/>
            <person name="Simmons R."/>
            <person name="Seto K."/>
            <person name="Myers J."/>
            <person name="Bonds A."/>
            <person name="Quandt C.A."/>
            <person name="Barry K."/>
            <person name="Liu P."/>
            <person name="Grigoriev I."/>
            <person name="Longcore J.E."/>
            <person name="James T.Y."/>
        </authorList>
    </citation>
    <scope>NUCLEOTIDE SEQUENCE</scope>
    <source>
        <strain evidence="7">JEL0513</strain>
    </source>
</reference>
<evidence type="ECO:0000256" key="2">
    <source>
        <dbReference type="ARBA" id="ARBA00022771"/>
    </source>
</evidence>
<dbReference type="AlphaFoldDB" id="A0AAD5XH78"/>
<dbReference type="Proteomes" id="UP001211907">
    <property type="component" value="Unassembled WGS sequence"/>
</dbReference>
<dbReference type="SMART" id="SM00356">
    <property type="entry name" value="ZnF_C3H1"/>
    <property type="match status" value="2"/>
</dbReference>
<sequence length="1249" mass="138771">MPTIEELEDDWQPSVTASALSLSSASSSTGSAYRAEGDKDVVSQAIKGDAEANEEAQAEVEADSDDDSDFVESDGADIVNTNASDNDNNSESNDDSLPDLVEDNPTLRASLAASHLALNDNNILDGEDDDDDDVLDDAVEGDGESVSAPRRFRPKYGDKSPLLLATESCCDTTYLHVLGLCNSAVVFSLKMLMSEKKLAARENVLAHKKMLAAESNLMDHTNSLSPQELKREEELVEQSWVEINRLEKKIELLSKRAKDADSELVLLIKRAHERLGVQYGRTKNSDAFDPNIASAKSADRLHSARQYQQYNGRKSRFTETAAANMLCLSEIDKAYSALIKPKFRQEYLFATNDSNPIVAKRRTPRYADKGSKEVLEKDVPVKQEPVWAIMKRQRAGALARRGYNPNRIERVVLLEYPTQPTCPKVTVNDTTEGRYVTISWGLALAEERKIDRCEVSLKANGGLWNPIWAGDVNNCTFRVEDYGFLQFRVRFSHIKARNELGWGVHSIPRDLNIGKWKPLVSKNKKLLSNKKKSVKTTSESSASTIDLDTAVSNLNEKISHILANNSDLGSRSRALTELLGMLPAITKHHAHLPILSKQVASAIAATEVAEQKKAKQITNTWRARLSAMSTEIVKTPDVSFSTSINKAWSNASEFSELLELMASQPESEEAESMTAQSRNQIWQAVSGLYTKRPIKLVSVVLNGKKVGLADGVQVIITPGLAVLKKISRVVNSYVEAVESGVVSGGSDTQLREWIDVLARQIERALEREEGKADEIVKAEAARIEAEATKVAERERKEAQRIEAENRRRAIAEEKERVLIEKRLAEEEIERREIQMRENLKRAELTAREQEVQRQKMIDDAKSIQQSEQEYDVQPNSQLQQYQQHQSQLQLPQQQQQQTLETYTPSPSDASAKIEIKVVRIPRNKNSVASNLADVPVSVERVYRSNIKFGSHGEEDIESVAVAAPKTQVVCKFFQSNKGCRNGDNCPMLHEKSISKTPVANNDNGNFKINTRGRANVNSNGNGSSSANGISSNNNSNTNGNSNGSINGNSNYGTERLTQPERGSLICKYFNTKFGCKSGDECRFAHLSKPNTGSQNDNANYRFDEQIEDVFKIVNIPNKLVQAFKEHDIRNADFTKLTDQDLQAVGFLNANLRKRLLNQLKKTETVTGKYDEVRNKDGPVILESSVTLLNQIGVECSLIEQIPVKDLVFLDETKINANVEEGGFGVCKIGQVVRMRAALEEMKARGVATC</sequence>
<name>A0AAD5XH78_9FUNG</name>
<evidence type="ECO:0000256" key="1">
    <source>
        <dbReference type="ARBA" id="ARBA00022723"/>
    </source>
</evidence>
<dbReference type="InterPro" id="IPR036855">
    <property type="entry name" value="Znf_CCCH_sf"/>
</dbReference>
<evidence type="ECO:0000313" key="8">
    <source>
        <dbReference type="Proteomes" id="UP001211907"/>
    </source>
</evidence>
<keyword evidence="8" id="KW-1185">Reference proteome</keyword>
<dbReference type="Gene3D" id="4.10.1000.10">
    <property type="entry name" value="Zinc finger, CCCH-type"/>
    <property type="match status" value="1"/>
</dbReference>